<evidence type="ECO:0000256" key="5">
    <source>
        <dbReference type="ARBA" id="ARBA00022840"/>
    </source>
</evidence>
<dbReference type="SUPFAM" id="SSF56112">
    <property type="entry name" value="Protein kinase-like (PK-like)"/>
    <property type="match status" value="1"/>
</dbReference>
<reference evidence="7" key="1">
    <citation type="journal article" date="2021" name="Nat. Commun.">
        <title>Genetic determinants of endophytism in the Arabidopsis root mycobiome.</title>
        <authorList>
            <person name="Mesny F."/>
            <person name="Miyauchi S."/>
            <person name="Thiergart T."/>
            <person name="Pickel B."/>
            <person name="Atanasova L."/>
            <person name="Karlsson M."/>
            <person name="Huettel B."/>
            <person name="Barry K.W."/>
            <person name="Haridas S."/>
            <person name="Chen C."/>
            <person name="Bauer D."/>
            <person name="Andreopoulos W."/>
            <person name="Pangilinan J."/>
            <person name="LaButti K."/>
            <person name="Riley R."/>
            <person name="Lipzen A."/>
            <person name="Clum A."/>
            <person name="Drula E."/>
            <person name="Henrissat B."/>
            <person name="Kohler A."/>
            <person name="Grigoriev I.V."/>
            <person name="Martin F.M."/>
            <person name="Hacquard S."/>
        </authorList>
    </citation>
    <scope>NUCLEOTIDE SEQUENCE</scope>
    <source>
        <strain evidence="7">FSSC 5 MPI-SDFR-AT-0091</strain>
    </source>
</reference>
<organism evidence="7 8">
    <name type="scientific">Fusarium solani</name>
    <name type="common">Filamentous fungus</name>
    <dbReference type="NCBI Taxonomy" id="169388"/>
    <lineage>
        <taxon>Eukaryota</taxon>
        <taxon>Fungi</taxon>
        <taxon>Dikarya</taxon>
        <taxon>Ascomycota</taxon>
        <taxon>Pezizomycotina</taxon>
        <taxon>Sordariomycetes</taxon>
        <taxon>Hypocreomycetidae</taxon>
        <taxon>Hypocreales</taxon>
        <taxon>Nectriaceae</taxon>
        <taxon>Fusarium</taxon>
        <taxon>Fusarium solani species complex</taxon>
    </lineage>
</organism>
<evidence type="ECO:0000313" key="7">
    <source>
        <dbReference type="EMBL" id="KAH7247086.1"/>
    </source>
</evidence>
<dbReference type="AlphaFoldDB" id="A0A9P9GXT1"/>
<protein>
    <submittedName>
        <fullName evidence="7">Kinase domain protein</fullName>
    </submittedName>
</protein>
<evidence type="ECO:0000256" key="3">
    <source>
        <dbReference type="ARBA" id="ARBA00022741"/>
    </source>
</evidence>
<dbReference type="Proteomes" id="UP000736672">
    <property type="component" value="Unassembled WGS sequence"/>
</dbReference>
<dbReference type="GO" id="GO:0005524">
    <property type="term" value="F:ATP binding"/>
    <property type="evidence" value="ECO:0007669"/>
    <property type="project" value="UniProtKB-KW"/>
</dbReference>
<evidence type="ECO:0000256" key="4">
    <source>
        <dbReference type="ARBA" id="ARBA00022777"/>
    </source>
</evidence>
<dbReference type="InterPro" id="IPR051175">
    <property type="entry name" value="CLK_kinases"/>
</dbReference>
<dbReference type="InterPro" id="IPR011009">
    <property type="entry name" value="Kinase-like_dom_sf"/>
</dbReference>
<evidence type="ECO:0000256" key="1">
    <source>
        <dbReference type="ARBA" id="ARBA00022527"/>
    </source>
</evidence>
<dbReference type="Gene3D" id="1.10.510.10">
    <property type="entry name" value="Transferase(Phosphotransferase) domain 1"/>
    <property type="match status" value="2"/>
</dbReference>
<dbReference type="SMART" id="SM00220">
    <property type="entry name" value="S_TKc"/>
    <property type="match status" value="1"/>
</dbReference>
<dbReference type="GO" id="GO:0005634">
    <property type="term" value="C:nucleus"/>
    <property type="evidence" value="ECO:0007669"/>
    <property type="project" value="TreeGrafter"/>
</dbReference>
<evidence type="ECO:0000259" key="6">
    <source>
        <dbReference type="PROSITE" id="PS50011"/>
    </source>
</evidence>
<dbReference type="OrthoDB" id="5979581at2759"/>
<dbReference type="PROSITE" id="PS50011">
    <property type="entry name" value="PROTEIN_KINASE_DOM"/>
    <property type="match status" value="1"/>
</dbReference>
<dbReference type="PANTHER" id="PTHR45646:SF11">
    <property type="entry name" value="SERINE_THREONINE-PROTEIN KINASE DOA"/>
    <property type="match status" value="1"/>
</dbReference>
<dbReference type="InterPro" id="IPR000719">
    <property type="entry name" value="Prot_kinase_dom"/>
</dbReference>
<keyword evidence="1" id="KW-0723">Serine/threonine-protein kinase</keyword>
<proteinExistence type="predicted"/>
<dbReference type="Gene3D" id="3.30.200.20">
    <property type="entry name" value="Phosphorylase Kinase, domain 1"/>
    <property type="match status" value="1"/>
</dbReference>
<accession>A0A9P9GXT1</accession>
<gene>
    <name evidence="7" type="ORF">B0J15DRAFT_564048</name>
</gene>
<keyword evidence="5" id="KW-0067">ATP-binding</keyword>
<dbReference type="GO" id="GO:0004674">
    <property type="term" value="F:protein serine/threonine kinase activity"/>
    <property type="evidence" value="ECO:0007669"/>
    <property type="project" value="UniProtKB-KW"/>
</dbReference>
<keyword evidence="8" id="KW-1185">Reference proteome</keyword>
<dbReference type="Pfam" id="PF00069">
    <property type="entry name" value="Pkinase"/>
    <property type="match status" value="1"/>
</dbReference>
<dbReference type="EMBL" id="JAGTJS010000016">
    <property type="protein sequence ID" value="KAH7247086.1"/>
    <property type="molecule type" value="Genomic_DNA"/>
</dbReference>
<keyword evidence="2" id="KW-0808">Transferase</keyword>
<dbReference type="PANTHER" id="PTHR45646">
    <property type="entry name" value="SERINE/THREONINE-PROTEIN KINASE DOA-RELATED"/>
    <property type="match status" value="1"/>
</dbReference>
<comment type="caution">
    <text evidence="7">The sequence shown here is derived from an EMBL/GenBank/DDBJ whole genome shotgun (WGS) entry which is preliminary data.</text>
</comment>
<keyword evidence="3" id="KW-0547">Nucleotide-binding</keyword>
<sequence>MTLLKVLNFCSLRIPRHGNSMGISKSLYRFFSTPSAARVINGPIEEETLPGNALRHLHPTTAGQILDGRFKTIAKLGYGGGSTRGNESSNLPYVSIKIPAAFADAKNEMGKLNLIQNANPSHEGYPFIHTPLDHFDLSRSEGKTRQVSLVANDNILMGIEDDTILEEFANFYKKHDQRKHVRDDGRIVYLSDSGFGELRDSVLIPKLSDFNTCFPQPLEDNINIQPIQSHSYRVPEVLLCCPWTESVDIWNLGVLMWNMLEDVDFFGRPAGKDGQYDAQVHLAEMVSLLGPPPEQVIETEQYFRTAYLRGAITNPRGRACATMNEYWGGPFFDENDQIYRADLVLEGKTLSHMVTEVIDQEKDDFVDFAGNMLQWIPEDRMAAKELQRHPFLQAVDEYSKMD</sequence>
<evidence type="ECO:0000313" key="8">
    <source>
        <dbReference type="Proteomes" id="UP000736672"/>
    </source>
</evidence>
<feature type="domain" description="Protein kinase" evidence="6">
    <location>
        <begin position="1"/>
        <end position="392"/>
    </location>
</feature>
<dbReference type="GO" id="GO:0043484">
    <property type="term" value="P:regulation of RNA splicing"/>
    <property type="evidence" value="ECO:0007669"/>
    <property type="project" value="TreeGrafter"/>
</dbReference>
<name>A0A9P9GXT1_FUSSL</name>
<keyword evidence="4 7" id="KW-0418">Kinase</keyword>
<evidence type="ECO:0000256" key="2">
    <source>
        <dbReference type="ARBA" id="ARBA00022679"/>
    </source>
</evidence>